<reference evidence="1" key="2">
    <citation type="journal article" date="2015" name="Fish Shellfish Immunol.">
        <title>Early steps in the European eel (Anguilla anguilla)-Vibrio vulnificus interaction in the gills: Role of the RtxA13 toxin.</title>
        <authorList>
            <person name="Callol A."/>
            <person name="Pajuelo D."/>
            <person name="Ebbesson L."/>
            <person name="Teles M."/>
            <person name="MacKenzie S."/>
            <person name="Amaro C."/>
        </authorList>
    </citation>
    <scope>NUCLEOTIDE SEQUENCE</scope>
</reference>
<sequence length="13" mass="1332">MTVSLEGIKTPGV</sequence>
<reference evidence="1" key="1">
    <citation type="submission" date="2014-11" db="EMBL/GenBank/DDBJ databases">
        <authorList>
            <person name="Amaro Gonzalez C."/>
        </authorList>
    </citation>
    <scope>NUCLEOTIDE SEQUENCE</scope>
</reference>
<evidence type="ECO:0000313" key="1">
    <source>
        <dbReference type="EMBL" id="JAH99828.1"/>
    </source>
</evidence>
<accession>A0A0E9XDS2</accession>
<proteinExistence type="predicted"/>
<name>A0A0E9XDS2_ANGAN</name>
<dbReference type="EMBL" id="GBXM01008749">
    <property type="protein sequence ID" value="JAH99828.1"/>
    <property type="molecule type" value="Transcribed_RNA"/>
</dbReference>
<organism evidence="1">
    <name type="scientific">Anguilla anguilla</name>
    <name type="common">European freshwater eel</name>
    <name type="synonym">Muraena anguilla</name>
    <dbReference type="NCBI Taxonomy" id="7936"/>
    <lineage>
        <taxon>Eukaryota</taxon>
        <taxon>Metazoa</taxon>
        <taxon>Chordata</taxon>
        <taxon>Craniata</taxon>
        <taxon>Vertebrata</taxon>
        <taxon>Euteleostomi</taxon>
        <taxon>Actinopterygii</taxon>
        <taxon>Neopterygii</taxon>
        <taxon>Teleostei</taxon>
        <taxon>Anguilliformes</taxon>
        <taxon>Anguillidae</taxon>
        <taxon>Anguilla</taxon>
    </lineage>
</organism>
<protein>
    <submittedName>
        <fullName evidence="1">Uncharacterized protein</fullName>
    </submittedName>
</protein>